<sequence>MDNSPSSHLLGLDVLELFDHYKKMQAELVQQSADLAFLFNGYKTVSELQDSLKLWQSHGRDDSCHSKFHNAGNYLAK</sequence>
<name>A0ACC2RWJ7_9FUNG</name>
<accession>A0ACC2RWJ7</accession>
<evidence type="ECO:0000313" key="1">
    <source>
        <dbReference type="EMBL" id="KAJ9054416.1"/>
    </source>
</evidence>
<comment type="caution">
    <text evidence="1">The sequence shown here is derived from an EMBL/GenBank/DDBJ whole genome shotgun (WGS) entry which is preliminary data.</text>
</comment>
<protein>
    <submittedName>
        <fullName evidence="1">Uncharacterized protein</fullName>
    </submittedName>
</protein>
<evidence type="ECO:0000313" key="2">
    <source>
        <dbReference type="Proteomes" id="UP001165960"/>
    </source>
</evidence>
<organism evidence="1 2">
    <name type="scientific">Entomophthora muscae</name>
    <dbReference type="NCBI Taxonomy" id="34485"/>
    <lineage>
        <taxon>Eukaryota</taxon>
        <taxon>Fungi</taxon>
        <taxon>Fungi incertae sedis</taxon>
        <taxon>Zoopagomycota</taxon>
        <taxon>Entomophthoromycotina</taxon>
        <taxon>Entomophthoromycetes</taxon>
        <taxon>Entomophthorales</taxon>
        <taxon>Entomophthoraceae</taxon>
        <taxon>Entomophthora</taxon>
    </lineage>
</organism>
<keyword evidence="2" id="KW-1185">Reference proteome</keyword>
<reference evidence="1" key="1">
    <citation type="submission" date="2022-04" db="EMBL/GenBank/DDBJ databases">
        <title>Genome of the entomopathogenic fungus Entomophthora muscae.</title>
        <authorList>
            <person name="Elya C."/>
            <person name="Lovett B.R."/>
            <person name="Lee E."/>
            <person name="Macias A.M."/>
            <person name="Hajek A.E."/>
            <person name="De Bivort B.L."/>
            <person name="Kasson M.T."/>
            <person name="De Fine Licht H.H."/>
            <person name="Stajich J.E."/>
        </authorList>
    </citation>
    <scope>NUCLEOTIDE SEQUENCE</scope>
    <source>
        <strain evidence="1">Berkeley</strain>
    </source>
</reference>
<dbReference type="EMBL" id="QTSX02006448">
    <property type="protein sequence ID" value="KAJ9054416.1"/>
    <property type="molecule type" value="Genomic_DNA"/>
</dbReference>
<dbReference type="Proteomes" id="UP001165960">
    <property type="component" value="Unassembled WGS sequence"/>
</dbReference>
<gene>
    <name evidence="1" type="ORF">DSO57_1015042</name>
</gene>
<proteinExistence type="predicted"/>